<reference evidence="3" key="1">
    <citation type="journal article" date="2019" name="Int. J. Syst. Evol. Microbiol.">
        <title>The Global Catalogue of Microorganisms (GCM) 10K type strain sequencing project: providing services to taxonomists for standard genome sequencing and annotation.</title>
        <authorList>
            <consortium name="The Broad Institute Genomics Platform"/>
            <consortium name="The Broad Institute Genome Sequencing Center for Infectious Disease"/>
            <person name="Wu L."/>
            <person name="Ma J."/>
        </authorList>
    </citation>
    <scope>NUCLEOTIDE SEQUENCE [LARGE SCALE GENOMIC DNA]</scope>
    <source>
        <strain evidence="3">JCM 16112</strain>
    </source>
</reference>
<keyword evidence="1" id="KW-1133">Transmembrane helix</keyword>
<dbReference type="EMBL" id="BAAAFI010000047">
    <property type="protein sequence ID" value="GAA0880887.1"/>
    <property type="molecule type" value="Genomic_DNA"/>
</dbReference>
<protein>
    <recommendedName>
        <fullName evidence="4">GDSL-like lipase/acylhydrolase family protein</fullName>
    </recommendedName>
</protein>
<gene>
    <name evidence="2" type="ORF">GCM10009119_38570</name>
</gene>
<feature type="transmembrane region" description="Helical" evidence="1">
    <location>
        <begin position="6"/>
        <end position="26"/>
    </location>
</feature>
<name>A0ABP3YL87_9BACT</name>
<accession>A0ABP3YL87</accession>
<comment type="caution">
    <text evidence="2">The sequence shown here is derived from an EMBL/GenBank/DDBJ whole genome shotgun (WGS) entry which is preliminary data.</text>
</comment>
<evidence type="ECO:0000313" key="2">
    <source>
        <dbReference type="EMBL" id="GAA0880887.1"/>
    </source>
</evidence>
<dbReference type="Proteomes" id="UP001500469">
    <property type="component" value="Unassembled WGS sequence"/>
</dbReference>
<keyword evidence="1" id="KW-0812">Transmembrane</keyword>
<sequence>MNEFLVKLFIFSTIFIGLCYGVDYLIEKGIKTSSYREISKWSEVIEGGIDADILIVGSSRALVHFDPRIIENNTGFTCYNLGLDGSKYESQKKVLNLYLEHNKEPKIVIWSLDLGSFQSIEGVYRYEQFLPFWDEKMVKSILKLNKNQDQDYLNIPIAKYSNNPYLKYRGLLKKVGVNFSEPNLYKGYRESNFRWDNNFEKFSQENAEGISEIVSEPLFGDFQDLCLILKARDIDIHWVVAPYYQEALKLIVNSDEIIQKYRDVSNRIDVEFQDYTSNPLSYETGNFYNGSHLNSRGVKKFMEVYFNHSFKICVF</sequence>
<evidence type="ECO:0000313" key="3">
    <source>
        <dbReference type="Proteomes" id="UP001500469"/>
    </source>
</evidence>
<keyword evidence="1" id="KW-0472">Membrane</keyword>
<organism evidence="2 3">
    <name type="scientific">Algoriphagus jejuensis</name>
    <dbReference type="NCBI Taxonomy" id="419934"/>
    <lineage>
        <taxon>Bacteria</taxon>
        <taxon>Pseudomonadati</taxon>
        <taxon>Bacteroidota</taxon>
        <taxon>Cytophagia</taxon>
        <taxon>Cytophagales</taxon>
        <taxon>Cyclobacteriaceae</taxon>
        <taxon>Algoriphagus</taxon>
    </lineage>
</organism>
<evidence type="ECO:0000256" key="1">
    <source>
        <dbReference type="SAM" id="Phobius"/>
    </source>
</evidence>
<evidence type="ECO:0008006" key="4">
    <source>
        <dbReference type="Google" id="ProtNLM"/>
    </source>
</evidence>
<proteinExistence type="predicted"/>
<keyword evidence="3" id="KW-1185">Reference proteome</keyword>
<dbReference type="RefSeq" id="WP_343854464.1">
    <property type="nucleotide sequence ID" value="NZ_BAAAFI010000047.1"/>
</dbReference>